<dbReference type="SUPFAM" id="SSF56281">
    <property type="entry name" value="Metallo-hydrolase/oxidoreductase"/>
    <property type="match status" value="1"/>
</dbReference>
<reference evidence="1" key="1">
    <citation type="journal article" date="2022" name="Genome Biol. Evol.">
        <title>A New Gene Family Diagnostic for Intracellular Biomineralization of Amorphous Ca Carbonates by Cyanobacteria.</title>
        <authorList>
            <person name="Benzerara K."/>
            <person name="Duprat E."/>
            <person name="Bitard-Feildel T."/>
            <person name="Caumes G."/>
            <person name="Cassier-Chauvat C."/>
            <person name="Chauvat F."/>
            <person name="Dezi M."/>
            <person name="Diop S.I."/>
            <person name="Gaschignard G."/>
            <person name="Gorgen S."/>
            <person name="Gugger M."/>
            <person name="Lopez-Garcia P."/>
            <person name="Millet M."/>
            <person name="Skouri-Panet F."/>
            <person name="Moreira D."/>
            <person name="Callebaut I."/>
        </authorList>
    </citation>
    <scope>NUCLEOTIDE SEQUENCE</scope>
    <source>
        <strain evidence="1">G9</strain>
    </source>
</reference>
<dbReference type="PANTHER" id="PTHR36142:SF2">
    <property type="entry name" value="METALLO-HYDROLASE_OXIDOREDUCTASE SUPERFAMILY PROTEIN"/>
    <property type="match status" value="1"/>
</dbReference>
<comment type="caution">
    <text evidence="1">The sequence shown here is derived from an EMBL/GenBank/DDBJ whole genome shotgun (WGS) entry which is preliminary data.</text>
</comment>
<evidence type="ECO:0000313" key="2">
    <source>
        <dbReference type="Proteomes" id="UP001154265"/>
    </source>
</evidence>
<organism evidence="1 2">
    <name type="scientific">Candidatus Synechococcus calcipolaris G9</name>
    <dbReference type="NCBI Taxonomy" id="1497997"/>
    <lineage>
        <taxon>Bacteria</taxon>
        <taxon>Bacillati</taxon>
        <taxon>Cyanobacteriota</taxon>
        <taxon>Cyanophyceae</taxon>
        <taxon>Synechococcales</taxon>
        <taxon>Synechococcaceae</taxon>
        <taxon>Synechococcus</taxon>
    </lineage>
</organism>
<evidence type="ECO:0000313" key="1">
    <source>
        <dbReference type="EMBL" id="MDG2989740.1"/>
    </source>
</evidence>
<name>A0ABT6EVA2_9SYNE</name>
<dbReference type="Gene3D" id="3.60.15.10">
    <property type="entry name" value="Ribonuclease Z/Hydroxyacylglutathione hydrolase-like"/>
    <property type="match status" value="1"/>
</dbReference>
<sequence length="257" mass="28469">MDLTWLDSNSWLWQIDGTRILVDPWLVGPLMFGQTPWFFKAQRPYDRPIPENIDLILLSQGLPDHTHPPTLSQCDRQIPVIGSVAAADIARSLGFSQVTALKPGENHTWNNINIQATLGSPVGPNRYENGYLLQGLTSKTTLYYEPHGYHDPQLQSPTTVDVVITPLVSITLPLLGAIIQGGVAALNLAQRLTPTYMIPTAGAGELEFSGWLTRLFQADGDLDQFQEQLQIAGLDTQVLQLNPWESRSLDPTPLRQP</sequence>
<dbReference type="Pfam" id="PF13483">
    <property type="entry name" value="Lactamase_B_3"/>
    <property type="match status" value="1"/>
</dbReference>
<keyword evidence="2" id="KW-1185">Reference proteome</keyword>
<dbReference type="PANTHER" id="PTHR36142">
    <property type="entry name" value="METALLO-HYDROLASE/OXIDOREDUCTASE SUPERFAMILY PROTEIN"/>
    <property type="match status" value="1"/>
</dbReference>
<proteinExistence type="predicted"/>
<dbReference type="Proteomes" id="UP001154265">
    <property type="component" value="Unassembled WGS sequence"/>
</dbReference>
<accession>A0ABT6EVA2</accession>
<protein>
    <submittedName>
        <fullName evidence="1">MBL fold metallo-hydrolase</fullName>
    </submittedName>
</protein>
<reference evidence="1" key="2">
    <citation type="submission" date="2022-01" db="EMBL/GenBank/DDBJ databases">
        <authorList>
            <person name="Zivanovic Y."/>
            <person name="Moreira D."/>
            <person name="Lopez-Garcia P."/>
        </authorList>
    </citation>
    <scope>NUCLEOTIDE SEQUENCE</scope>
    <source>
        <strain evidence="1">G9</strain>
    </source>
</reference>
<dbReference type="RefSeq" id="WP_277865655.1">
    <property type="nucleotide sequence ID" value="NZ_JAKKUT010000001.1"/>
</dbReference>
<dbReference type="InterPro" id="IPR036866">
    <property type="entry name" value="RibonucZ/Hydroxyglut_hydro"/>
</dbReference>
<dbReference type="EMBL" id="JAKKUT010000001">
    <property type="protein sequence ID" value="MDG2989740.1"/>
    <property type="molecule type" value="Genomic_DNA"/>
</dbReference>
<gene>
    <name evidence="1" type="ORF">L3556_02140</name>
</gene>